<dbReference type="EMBL" id="AZGA01000088">
    <property type="protein sequence ID" value="KRM30508.1"/>
    <property type="molecule type" value="Genomic_DNA"/>
</dbReference>
<keyword evidence="1" id="KW-0378">Hydrolase</keyword>
<dbReference type="InterPro" id="IPR049492">
    <property type="entry name" value="BD-FAE-like_dom"/>
</dbReference>
<sequence>MSAVQTKKDVVYDKTLDLKTDIYYPETGTAKGGIIDIHGGGWFRGDKAKDSDWAEALVGQGYFVVVPNYRFTPQAYYPAPLADMDTLYQWLKASDYDFDHAHIAAVGSSAGGNMTVELAIKYGIPIVSLSGILDIDQWLATHQDVVAAEGQTADFNSKASAEINQDGANDAFYKWFVTNYFNGRTDQYEAATPYHRVTDQTGPMYLANSLNEFVPTSGVLQLAQTLTAHNIPFTARMLTGSRHAKGYLGDVLDDTMNFLAQHI</sequence>
<dbReference type="PATRIC" id="fig|1423734.3.peg.1661"/>
<keyword evidence="4" id="KW-1185">Reference proteome</keyword>
<proteinExistence type="predicted"/>
<dbReference type="eggNOG" id="COG0657">
    <property type="taxonomic scope" value="Bacteria"/>
</dbReference>
<evidence type="ECO:0000256" key="1">
    <source>
        <dbReference type="ARBA" id="ARBA00022801"/>
    </source>
</evidence>
<name>A0A0R1XUX6_9LACO</name>
<dbReference type="InterPro" id="IPR029058">
    <property type="entry name" value="AB_hydrolase_fold"/>
</dbReference>
<gene>
    <name evidence="3" type="ORF">FC83_GL001642</name>
</gene>
<evidence type="ECO:0000259" key="2">
    <source>
        <dbReference type="Pfam" id="PF20434"/>
    </source>
</evidence>
<dbReference type="Gene3D" id="3.40.50.1820">
    <property type="entry name" value="alpha/beta hydrolase"/>
    <property type="match status" value="1"/>
</dbReference>
<reference evidence="3 4" key="1">
    <citation type="journal article" date="2015" name="Genome Announc.">
        <title>Expanding the biotechnology potential of lactobacilli through comparative genomics of 213 strains and associated genera.</title>
        <authorList>
            <person name="Sun Z."/>
            <person name="Harris H.M."/>
            <person name="McCann A."/>
            <person name="Guo C."/>
            <person name="Argimon S."/>
            <person name="Zhang W."/>
            <person name="Yang X."/>
            <person name="Jeffery I.B."/>
            <person name="Cooney J.C."/>
            <person name="Kagawa T.F."/>
            <person name="Liu W."/>
            <person name="Song Y."/>
            <person name="Salvetti E."/>
            <person name="Wrobel A."/>
            <person name="Rasinkangas P."/>
            <person name="Parkhill J."/>
            <person name="Rea M.C."/>
            <person name="O'Sullivan O."/>
            <person name="Ritari J."/>
            <person name="Douillard F.P."/>
            <person name="Paul Ross R."/>
            <person name="Yang R."/>
            <person name="Briner A.E."/>
            <person name="Felis G.E."/>
            <person name="de Vos W.M."/>
            <person name="Barrangou R."/>
            <person name="Klaenhammer T.R."/>
            <person name="Caufield P.W."/>
            <person name="Cui Y."/>
            <person name="Zhang H."/>
            <person name="O'Toole P.W."/>
        </authorList>
    </citation>
    <scope>NUCLEOTIDE SEQUENCE [LARGE SCALE GENOMIC DNA]</scope>
    <source>
        <strain evidence="3 4">DSM 18527</strain>
    </source>
</reference>
<accession>A0A0R1XUX6</accession>
<dbReference type="RefSeq" id="WP_057003005.1">
    <property type="nucleotide sequence ID" value="NZ_AZGA01000088.1"/>
</dbReference>
<evidence type="ECO:0000313" key="3">
    <source>
        <dbReference type="EMBL" id="KRM30508.1"/>
    </source>
</evidence>
<organism evidence="3 4">
    <name type="scientific">Agrilactobacillus composti DSM 18527 = JCM 14202</name>
    <dbReference type="NCBI Taxonomy" id="1423734"/>
    <lineage>
        <taxon>Bacteria</taxon>
        <taxon>Bacillati</taxon>
        <taxon>Bacillota</taxon>
        <taxon>Bacilli</taxon>
        <taxon>Lactobacillales</taxon>
        <taxon>Lactobacillaceae</taxon>
        <taxon>Agrilactobacillus</taxon>
    </lineage>
</organism>
<dbReference type="Pfam" id="PF20434">
    <property type="entry name" value="BD-FAE"/>
    <property type="match status" value="1"/>
</dbReference>
<dbReference type="STRING" id="1423734.FC83_GL001642"/>
<protein>
    <recommendedName>
        <fullName evidence="2">BD-FAE-like domain-containing protein</fullName>
    </recommendedName>
</protein>
<dbReference type="PANTHER" id="PTHR48081">
    <property type="entry name" value="AB HYDROLASE SUPERFAMILY PROTEIN C4A8.06C"/>
    <property type="match status" value="1"/>
</dbReference>
<dbReference type="GO" id="GO:0016787">
    <property type="term" value="F:hydrolase activity"/>
    <property type="evidence" value="ECO:0007669"/>
    <property type="project" value="UniProtKB-KW"/>
</dbReference>
<dbReference type="InterPro" id="IPR050300">
    <property type="entry name" value="GDXG_lipolytic_enzyme"/>
</dbReference>
<dbReference type="Proteomes" id="UP000051236">
    <property type="component" value="Unassembled WGS sequence"/>
</dbReference>
<dbReference type="AlphaFoldDB" id="A0A0R1XUX6"/>
<dbReference type="SUPFAM" id="SSF53474">
    <property type="entry name" value="alpha/beta-Hydrolases"/>
    <property type="match status" value="1"/>
</dbReference>
<feature type="domain" description="BD-FAE-like" evidence="2">
    <location>
        <begin position="21"/>
        <end position="215"/>
    </location>
</feature>
<evidence type="ECO:0000313" key="4">
    <source>
        <dbReference type="Proteomes" id="UP000051236"/>
    </source>
</evidence>
<comment type="caution">
    <text evidence="3">The sequence shown here is derived from an EMBL/GenBank/DDBJ whole genome shotgun (WGS) entry which is preliminary data.</text>
</comment>